<evidence type="ECO:0008006" key="4">
    <source>
        <dbReference type="Google" id="ProtNLM"/>
    </source>
</evidence>
<dbReference type="STRING" id="1895771.BGO89_08115"/>
<reference evidence="2 3" key="1">
    <citation type="submission" date="2016-09" db="EMBL/GenBank/DDBJ databases">
        <title>Genome-resolved meta-omics ties microbial dynamics to process performance in biotechnology for thiocyanate degradation.</title>
        <authorList>
            <person name="Kantor R.S."/>
            <person name="Huddy R.J."/>
            <person name="Iyer R."/>
            <person name="Thomas B.C."/>
            <person name="Brown C.T."/>
            <person name="Anantharaman K."/>
            <person name="Tringe S."/>
            <person name="Hettich R.L."/>
            <person name="Harrison S.T."/>
            <person name="Banfield J.F."/>
        </authorList>
    </citation>
    <scope>NUCLEOTIDE SEQUENCE [LARGE SCALE GENOMIC DNA]</scope>
    <source>
        <strain evidence="2">59-99</strain>
    </source>
</reference>
<keyword evidence="1" id="KW-0472">Membrane</keyword>
<feature type="transmembrane region" description="Helical" evidence="1">
    <location>
        <begin position="31"/>
        <end position="51"/>
    </location>
</feature>
<name>A0A1M3L3M1_9BACT</name>
<evidence type="ECO:0000313" key="2">
    <source>
        <dbReference type="EMBL" id="OJX59949.1"/>
    </source>
</evidence>
<dbReference type="Proteomes" id="UP000184233">
    <property type="component" value="Unassembled WGS sequence"/>
</dbReference>
<evidence type="ECO:0000256" key="1">
    <source>
        <dbReference type="SAM" id="Phobius"/>
    </source>
</evidence>
<proteinExistence type="predicted"/>
<evidence type="ECO:0000313" key="3">
    <source>
        <dbReference type="Proteomes" id="UP000184233"/>
    </source>
</evidence>
<comment type="caution">
    <text evidence="2">The sequence shown here is derived from an EMBL/GenBank/DDBJ whole genome shotgun (WGS) entry which is preliminary data.</text>
</comment>
<organism evidence="2 3">
    <name type="scientific">Candidatus Kapaibacterium thiocyanatum</name>
    <dbReference type="NCBI Taxonomy" id="1895771"/>
    <lineage>
        <taxon>Bacteria</taxon>
        <taxon>Pseudomonadati</taxon>
        <taxon>Candidatus Kapaibacteriota</taxon>
        <taxon>Candidatus Kapaibacteriia</taxon>
        <taxon>Candidatus Kapaibacteriales</taxon>
        <taxon>Candidatus Kapaibacteriaceae</taxon>
        <taxon>Candidatus Kapaibacterium</taxon>
    </lineage>
</organism>
<sequence length="166" mass="18847">MPRSILIPIDFRIESLNTLKFALSHHADQDVVVVLVYAVALTMSITDLLFYSRERMRTAYSTPAFEEALAILKNKHASIVKRIVVEPFHGVTQSAFASFIEARCVEEAYVPRRYRLAVMERGFDILPYIRKSALSVHEVDWDIRSDACGRDDLDSLFSNTPGLDPV</sequence>
<dbReference type="AlphaFoldDB" id="A0A1M3L3M1"/>
<keyword evidence="1" id="KW-1133">Transmembrane helix</keyword>
<keyword evidence="1" id="KW-0812">Transmembrane</keyword>
<protein>
    <recommendedName>
        <fullName evidence="4">UspA domain-containing protein</fullName>
    </recommendedName>
</protein>
<gene>
    <name evidence="2" type="ORF">BGO89_08115</name>
</gene>
<dbReference type="EMBL" id="MKVH01000008">
    <property type="protein sequence ID" value="OJX59949.1"/>
    <property type="molecule type" value="Genomic_DNA"/>
</dbReference>
<accession>A0A1M3L3M1</accession>